<evidence type="ECO:0000313" key="2">
    <source>
        <dbReference type="Proteomes" id="UP000013968"/>
    </source>
</evidence>
<dbReference type="AlphaFoldDB" id="R4SS02"/>
<dbReference type="EMBL" id="CP003410">
    <property type="protein sequence ID" value="AGM02951.1"/>
    <property type="molecule type" value="Genomic_DNA"/>
</dbReference>
<dbReference type="KEGG" id="aoi:AORI_0362"/>
<keyword evidence="2" id="KW-1185">Reference proteome</keyword>
<gene>
    <name evidence="1" type="ORF">AORI_0362</name>
</gene>
<dbReference type="RefSeq" id="WP_016330811.1">
    <property type="nucleotide sequence ID" value="NC_021252.1"/>
</dbReference>
<accession>R4SS02</accession>
<protein>
    <submittedName>
        <fullName evidence="1">Uncharacterized protein</fullName>
    </submittedName>
</protein>
<reference evidence="1 2" key="1">
    <citation type="journal article" date="2013" name="BMC Genomics">
        <title>ContigScape: a Cytoscape plugin facilitating microbial genome gap closing.</title>
        <authorList>
            <person name="Tang B."/>
            <person name="Wang Q."/>
            <person name="Yang M."/>
            <person name="Xie F."/>
            <person name="Zhu Y."/>
            <person name="Zhuo Y."/>
            <person name="Wang S."/>
            <person name="Gao H."/>
            <person name="Ding X."/>
            <person name="Zhang L."/>
            <person name="Zhao G."/>
            <person name="Zheng H."/>
        </authorList>
    </citation>
    <scope>NUCLEOTIDE SEQUENCE [LARGE SCALE GENOMIC DNA]</scope>
    <source>
        <strain evidence="1 2">HCCB10007</strain>
    </source>
</reference>
<dbReference type="Proteomes" id="UP000013968">
    <property type="component" value="Chromosome"/>
</dbReference>
<proteinExistence type="predicted"/>
<evidence type="ECO:0000313" key="1">
    <source>
        <dbReference type="EMBL" id="AGM02951.1"/>
    </source>
</evidence>
<sequence length="81" mass="8996">MSPKGIAPHPALPADRLRALSERHGPSLFRRLATNPNCDPDLLHHTARNATARRTYRAVAEHPNLPVEVMERLIAAYSHDG</sequence>
<organism evidence="1 2">
    <name type="scientific">Amycolatopsis keratiniphila</name>
    <dbReference type="NCBI Taxonomy" id="129921"/>
    <lineage>
        <taxon>Bacteria</taxon>
        <taxon>Bacillati</taxon>
        <taxon>Actinomycetota</taxon>
        <taxon>Actinomycetes</taxon>
        <taxon>Pseudonocardiales</taxon>
        <taxon>Pseudonocardiaceae</taxon>
        <taxon>Amycolatopsis</taxon>
        <taxon>Amycolatopsis japonica group</taxon>
    </lineage>
</organism>
<name>R4SS02_9PSEU</name>
<dbReference type="HOGENOM" id="CLU_2566323_0_0_11"/>
<dbReference type="PATRIC" id="fig|1156913.3.peg.367"/>